<name>A0AAV4AYS9_9GAST</name>
<dbReference type="EMBL" id="BLXT01004423">
    <property type="protein sequence ID" value="GFO12488.1"/>
    <property type="molecule type" value="Genomic_DNA"/>
</dbReference>
<protein>
    <submittedName>
        <fullName evidence="1">Meteorin-like protein</fullName>
    </submittedName>
</protein>
<proteinExistence type="predicted"/>
<keyword evidence="2" id="KW-1185">Reference proteome</keyword>
<comment type="caution">
    <text evidence="1">The sequence shown here is derived from an EMBL/GenBank/DDBJ whole genome shotgun (WGS) entry which is preliminary data.</text>
</comment>
<evidence type="ECO:0000313" key="1">
    <source>
        <dbReference type="EMBL" id="GFO12488.1"/>
    </source>
</evidence>
<organism evidence="1 2">
    <name type="scientific">Plakobranchus ocellatus</name>
    <dbReference type="NCBI Taxonomy" id="259542"/>
    <lineage>
        <taxon>Eukaryota</taxon>
        <taxon>Metazoa</taxon>
        <taxon>Spiralia</taxon>
        <taxon>Lophotrochozoa</taxon>
        <taxon>Mollusca</taxon>
        <taxon>Gastropoda</taxon>
        <taxon>Heterobranchia</taxon>
        <taxon>Euthyneura</taxon>
        <taxon>Panpulmonata</taxon>
        <taxon>Sacoglossa</taxon>
        <taxon>Placobranchoidea</taxon>
        <taxon>Plakobranchidae</taxon>
        <taxon>Plakobranchus</taxon>
    </lineage>
</organism>
<sequence length="97" mass="11189">VVGQMTDMKPNVARERSEITISAKQVIHQREPHFFQRVKRSDSYLTGTVTVSSQCGLRPGTADMLMTGRLRLTSLTLTCVTYLHEWRRIQHQVECDR</sequence>
<dbReference type="Proteomes" id="UP000735302">
    <property type="component" value="Unassembled WGS sequence"/>
</dbReference>
<accession>A0AAV4AYS9</accession>
<reference evidence="1 2" key="1">
    <citation type="journal article" date="2021" name="Elife">
        <title>Chloroplast acquisition without the gene transfer in kleptoplastic sea slugs, Plakobranchus ocellatus.</title>
        <authorList>
            <person name="Maeda T."/>
            <person name="Takahashi S."/>
            <person name="Yoshida T."/>
            <person name="Shimamura S."/>
            <person name="Takaki Y."/>
            <person name="Nagai Y."/>
            <person name="Toyoda A."/>
            <person name="Suzuki Y."/>
            <person name="Arimoto A."/>
            <person name="Ishii H."/>
            <person name="Satoh N."/>
            <person name="Nishiyama T."/>
            <person name="Hasebe M."/>
            <person name="Maruyama T."/>
            <person name="Minagawa J."/>
            <person name="Obokata J."/>
            <person name="Shigenobu S."/>
        </authorList>
    </citation>
    <scope>NUCLEOTIDE SEQUENCE [LARGE SCALE GENOMIC DNA]</scope>
</reference>
<feature type="non-terminal residue" evidence="1">
    <location>
        <position position="1"/>
    </location>
</feature>
<evidence type="ECO:0000313" key="2">
    <source>
        <dbReference type="Proteomes" id="UP000735302"/>
    </source>
</evidence>
<dbReference type="AlphaFoldDB" id="A0AAV4AYS9"/>
<gene>
    <name evidence="1" type="ORF">PoB_003899300</name>
</gene>